<gene>
    <name evidence="1" type="ORF">B2J93_8069</name>
</gene>
<comment type="caution">
    <text evidence="1">The sequence shown here is derived from an EMBL/GenBank/DDBJ whole genome shotgun (WGS) entry which is preliminary data.</text>
</comment>
<dbReference type="AlphaFoldDB" id="A0A218ZBC0"/>
<evidence type="ECO:0000313" key="1">
    <source>
        <dbReference type="EMBL" id="OWP05327.1"/>
    </source>
</evidence>
<evidence type="ECO:0000313" key="2">
    <source>
        <dbReference type="Proteomes" id="UP000242519"/>
    </source>
</evidence>
<organism evidence="1 2">
    <name type="scientific">Diplocarpon coronariae</name>
    <dbReference type="NCBI Taxonomy" id="2795749"/>
    <lineage>
        <taxon>Eukaryota</taxon>
        <taxon>Fungi</taxon>
        <taxon>Dikarya</taxon>
        <taxon>Ascomycota</taxon>
        <taxon>Pezizomycotina</taxon>
        <taxon>Leotiomycetes</taxon>
        <taxon>Helotiales</taxon>
        <taxon>Drepanopezizaceae</taxon>
        <taxon>Diplocarpon</taxon>
    </lineage>
</organism>
<dbReference type="EMBL" id="MZNU01000076">
    <property type="protein sequence ID" value="OWP05327.1"/>
    <property type="molecule type" value="Genomic_DNA"/>
</dbReference>
<keyword evidence="2" id="KW-1185">Reference proteome</keyword>
<dbReference type="InParanoid" id="A0A218ZBC0"/>
<dbReference type="OrthoDB" id="3521105at2759"/>
<reference evidence="1 2" key="1">
    <citation type="submission" date="2017-04" db="EMBL/GenBank/DDBJ databases">
        <title>Draft genome sequence of Marssonina coronaria NL1: causal agent of apple blotch.</title>
        <authorList>
            <person name="Cheng Q."/>
        </authorList>
    </citation>
    <scope>NUCLEOTIDE SEQUENCE [LARGE SCALE GENOMIC DNA]</scope>
    <source>
        <strain evidence="1 2">NL1</strain>
    </source>
</reference>
<dbReference type="Proteomes" id="UP000242519">
    <property type="component" value="Unassembled WGS sequence"/>
</dbReference>
<proteinExistence type="predicted"/>
<sequence length="497" mass="56604">MADSSESYKDSVLSTAKLGEETSAKIIEFVSQYPENQAGMVNISIGLKLASANLRELYSTLDKYGSKIQLDDNLTQPLVAVLRAIFMKAAKALEEGIEAEKDYGDEWESLERVGGAATSRAMQSRRPCSYTHAGCMRFMRVLGGFEQADELVWYLERQKGHLFYVIRAIRYLSLKNLEAEGALDAGEKVALKKLAGEAANIAGQIAWRKEELGSLAERVKAGENLADQGRHTNEAMIIPRARGRADDDARSWRSVDSFESDAFIESNEIYEAWVIRTIEGYARRIERSWSFYGLKIHEHLINEVFTVDSVPCSQEEMKNKYQASETRADSRLLAKKIASLSSGVYREIEWLIQERMRITTVPKRLRTWKLIDIKPAPPLIPRQPTTWLNWIFGRSEMLDHLIVLKAESFNVEGLTYPNRIVDPFRKIQHRAKRRLRSRSPVERFRVVEDSYEQNPITANRRRSNVEILPNTTPEEAQVKIEDMLAEILASGKESLLA</sequence>
<protein>
    <submittedName>
        <fullName evidence="1">Uncharacterized protein</fullName>
    </submittedName>
</protein>
<accession>A0A218ZBC0</accession>
<name>A0A218ZBC0_9HELO</name>